<keyword evidence="2" id="KW-1185">Reference proteome</keyword>
<dbReference type="EMBL" id="JBHPBY010000062">
    <property type="protein sequence ID" value="MFC1849851.1"/>
    <property type="molecule type" value="Genomic_DNA"/>
</dbReference>
<protein>
    <submittedName>
        <fullName evidence="1">Nucleotidyltransferase family protein</fullName>
    </submittedName>
</protein>
<dbReference type="InterPro" id="IPR039498">
    <property type="entry name" value="NTP_transf_5"/>
</dbReference>
<name>A0ABV6YUH3_UNCC1</name>
<dbReference type="Proteomes" id="UP001594351">
    <property type="component" value="Unassembled WGS sequence"/>
</dbReference>
<sequence length="379" mass="44173">MRPFPTEQQELLLQAAFLQGDLALQAWRAWLSQTDLDSIDRESFQLLPQLYRNLSHLSPDGDELPKLKGIYRHAWAQNQVSLHQIIPLLQTLQENRIDFLLLNGAAMILLHLSDYGHRLLSNISIFVRVNQVRAAFRVLRNNDWQPASPLSAESLRQVTPARGSIGFSNRENQAKLTLYWHLYPDIQHLQSNSQLLHYAIREKLHHVPLKVINPTDHLMYLCVSGFKYKRLAPLHWITDAIIVTNRASTIIDWERLIIQAMGCRFFLPLQETLLYLSENYHVLIPPEILKSMERLATLVSDYKSRAGKSQISVLTAGRFIWFLNSHLAEQTSWLRMMIRFPQFLQHYWGLIYPGQIPFTILKKVLQTIRYGWSCEHPQN</sequence>
<dbReference type="Pfam" id="PF14907">
    <property type="entry name" value="NTP_transf_5"/>
    <property type="match status" value="1"/>
</dbReference>
<reference evidence="1 2" key="1">
    <citation type="submission" date="2024-09" db="EMBL/GenBank/DDBJ databases">
        <title>Laminarin stimulates single cell rates of sulfate reduction while oxygen inhibits transcriptomic activity in coastal marine sediment.</title>
        <authorList>
            <person name="Lindsay M."/>
            <person name="Orcutt B."/>
            <person name="Emerson D."/>
            <person name="Stepanauskas R."/>
            <person name="D'Angelo T."/>
        </authorList>
    </citation>
    <scope>NUCLEOTIDE SEQUENCE [LARGE SCALE GENOMIC DNA]</scope>
    <source>
        <strain evidence="1">SAG AM-311-K15</strain>
    </source>
</reference>
<proteinExistence type="predicted"/>
<evidence type="ECO:0000313" key="1">
    <source>
        <dbReference type="EMBL" id="MFC1849851.1"/>
    </source>
</evidence>
<accession>A0ABV6YUH3</accession>
<organism evidence="1 2">
    <name type="scientific">candidate division CSSED10-310 bacterium</name>
    <dbReference type="NCBI Taxonomy" id="2855610"/>
    <lineage>
        <taxon>Bacteria</taxon>
        <taxon>Bacteria division CSSED10-310</taxon>
    </lineage>
</organism>
<gene>
    <name evidence="1" type="ORF">ACFL27_06545</name>
</gene>
<evidence type="ECO:0000313" key="2">
    <source>
        <dbReference type="Proteomes" id="UP001594351"/>
    </source>
</evidence>
<comment type="caution">
    <text evidence="1">The sequence shown here is derived from an EMBL/GenBank/DDBJ whole genome shotgun (WGS) entry which is preliminary data.</text>
</comment>